<feature type="region of interest" description="Disordered" evidence="1">
    <location>
        <begin position="87"/>
        <end position="123"/>
    </location>
</feature>
<protein>
    <submittedName>
        <fullName evidence="2">Uncharacterized protein</fullName>
    </submittedName>
</protein>
<sequence length="123" mass="13097">MAPVDKPDVLLPVAFVDVLVGVDTGLELVARGVDVELTIEPLVVKIDVDPKVDSDVDFDEVDDDDTVVVSNIAASLVLLDSSAAVKLPSGQPSTNSQASLEQQPRNGVSRPEQVYQSPFPEQD</sequence>
<dbReference type="AlphaFoldDB" id="A0A423X699"/>
<organism evidence="2 3">
    <name type="scientific">Cytospora schulzeri</name>
    <dbReference type="NCBI Taxonomy" id="448051"/>
    <lineage>
        <taxon>Eukaryota</taxon>
        <taxon>Fungi</taxon>
        <taxon>Dikarya</taxon>
        <taxon>Ascomycota</taxon>
        <taxon>Pezizomycotina</taxon>
        <taxon>Sordariomycetes</taxon>
        <taxon>Sordariomycetidae</taxon>
        <taxon>Diaporthales</taxon>
        <taxon>Cytosporaceae</taxon>
        <taxon>Cytospora</taxon>
    </lineage>
</organism>
<evidence type="ECO:0000313" key="3">
    <source>
        <dbReference type="Proteomes" id="UP000283895"/>
    </source>
</evidence>
<feature type="compositionally biased region" description="Polar residues" evidence="1">
    <location>
        <begin position="90"/>
        <end position="106"/>
    </location>
</feature>
<name>A0A423X699_9PEZI</name>
<dbReference type="EMBL" id="LKEA01000002">
    <property type="protein sequence ID" value="ROW11343.1"/>
    <property type="molecule type" value="Genomic_DNA"/>
</dbReference>
<gene>
    <name evidence="2" type="ORF">VMCG_01045</name>
</gene>
<reference evidence="2 3" key="1">
    <citation type="submission" date="2015-09" db="EMBL/GenBank/DDBJ databases">
        <title>Host preference determinants of Valsa canker pathogens revealed by comparative genomics.</title>
        <authorList>
            <person name="Yin Z."/>
            <person name="Huang L."/>
        </authorList>
    </citation>
    <scope>NUCLEOTIDE SEQUENCE [LARGE SCALE GENOMIC DNA]</scope>
    <source>
        <strain evidence="2 3">03-1</strain>
    </source>
</reference>
<evidence type="ECO:0000313" key="2">
    <source>
        <dbReference type="EMBL" id="ROW11343.1"/>
    </source>
</evidence>
<comment type="caution">
    <text evidence="2">The sequence shown here is derived from an EMBL/GenBank/DDBJ whole genome shotgun (WGS) entry which is preliminary data.</text>
</comment>
<evidence type="ECO:0000256" key="1">
    <source>
        <dbReference type="SAM" id="MobiDB-lite"/>
    </source>
</evidence>
<proteinExistence type="predicted"/>
<dbReference type="Proteomes" id="UP000283895">
    <property type="component" value="Unassembled WGS sequence"/>
</dbReference>
<dbReference type="OrthoDB" id="10658830at2759"/>
<keyword evidence="3" id="KW-1185">Reference proteome</keyword>
<accession>A0A423X699</accession>